<dbReference type="EMBL" id="QTSX02007292">
    <property type="protein sequence ID" value="KAJ9048969.1"/>
    <property type="molecule type" value="Genomic_DNA"/>
</dbReference>
<reference evidence="1" key="1">
    <citation type="submission" date="2022-04" db="EMBL/GenBank/DDBJ databases">
        <title>Genome of the entomopathogenic fungus Entomophthora muscae.</title>
        <authorList>
            <person name="Elya C."/>
            <person name="Lovett B.R."/>
            <person name="Lee E."/>
            <person name="Macias A.M."/>
            <person name="Hajek A.E."/>
            <person name="De Bivort B.L."/>
            <person name="Kasson M.T."/>
            <person name="De Fine Licht H.H."/>
            <person name="Stajich J.E."/>
        </authorList>
    </citation>
    <scope>NUCLEOTIDE SEQUENCE</scope>
    <source>
        <strain evidence="1">Berkeley</strain>
    </source>
</reference>
<protein>
    <submittedName>
        <fullName evidence="1">Uncharacterized protein</fullName>
    </submittedName>
</protein>
<keyword evidence="2" id="KW-1185">Reference proteome</keyword>
<accession>A0ACC2RFX3</accession>
<gene>
    <name evidence="1" type="ORF">DSO57_1029300</name>
</gene>
<dbReference type="Proteomes" id="UP001165960">
    <property type="component" value="Unassembled WGS sequence"/>
</dbReference>
<comment type="caution">
    <text evidence="1">The sequence shown here is derived from an EMBL/GenBank/DDBJ whole genome shotgun (WGS) entry which is preliminary data.</text>
</comment>
<evidence type="ECO:0000313" key="1">
    <source>
        <dbReference type="EMBL" id="KAJ9048969.1"/>
    </source>
</evidence>
<name>A0ACC2RFX3_9FUNG</name>
<sequence length="155" mass="17675">MKGSQFLLWFLVLCFPVVLALNNQTPTTDWHNSSPDDSYQKEYLSNSWFKYSSSHWRRKFQCSWSTTLPPPEPSLVRPNASFYLLPYLVGSLTLDLLPWLSHSNTMKKTPTITLVQEANSTQDSNKLGFVYITVLGLENQVVTHTGTWCPWATAA</sequence>
<evidence type="ECO:0000313" key="2">
    <source>
        <dbReference type="Proteomes" id="UP001165960"/>
    </source>
</evidence>
<proteinExistence type="predicted"/>
<organism evidence="1 2">
    <name type="scientific">Entomophthora muscae</name>
    <dbReference type="NCBI Taxonomy" id="34485"/>
    <lineage>
        <taxon>Eukaryota</taxon>
        <taxon>Fungi</taxon>
        <taxon>Fungi incertae sedis</taxon>
        <taxon>Zoopagomycota</taxon>
        <taxon>Entomophthoromycotina</taxon>
        <taxon>Entomophthoromycetes</taxon>
        <taxon>Entomophthorales</taxon>
        <taxon>Entomophthoraceae</taxon>
        <taxon>Entomophthora</taxon>
    </lineage>
</organism>